<name>A0AAV1R5M4_9ROSI</name>
<feature type="signal peptide" evidence="1">
    <location>
        <begin position="1"/>
        <end position="23"/>
    </location>
</feature>
<evidence type="ECO:0000313" key="3">
    <source>
        <dbReference type="Proteomes" id="UP001314170"/>
    </source>
</evidence>
<proteinExistence type="predicted"/>
<evidence type="ECO:0000256" key="1">
    <source>
        <dbReference type="SAM" id="SignalP"/>
    </source>
</evidence>
<organism evidence="2 3">
    <name type="scientific">Dovyalis caffra</name>
    <dbReference type="NCBI Taxonomy" id="77055"/>
    <lineage>
        <taxon>Eukaryota</taxon>
        <taxon>Viridiplantae</taxon>
        <taxon>Streptophyta</taxon>
        <taxon>Embryophyta</taxon>
        <taxon>Tracheophyta</taxon>
        <taxon>Spermatophyta</taxon>
        <taxon>Magnoliopsida</taxon>
        <taxon>eudicotyledons</taxon>
        <taxon>Gunneridae</taxon>
        <taxon>Pentapetalae</taxon>
        <taxon>rosids</taxon>
        <taxon>fabids</taxon>
        <taxon>Malpighiales</taxon>
        <taxon>Salicaceae</taxon>
        <taxon>Flacourtieae</taxon>
        <taxon>Dovyalis</taxon>
    </lineage>
</organism>
<feature type="chain" id="PRO_5043314986" evidence="1">
    <location>
        <begin position="24"/>
        <end position="96"/>
    </location>
</feature>
<reference evidence="2 3" key="1">
    <citation type="submission" date="2024-01" db="EMBL/GenBank/DDBJ databases">
        <authorList>
            <person name="Waweru B."/>
        </authorList>
    </citation>
    <scope>NUCLEOTIDE SEQUENCE [LARGE SCALE GENOMIC DNA]</scope>
</reference>
<dbReference type="Proteomes" id="UP001314170">
    <property type="component" value="Unassembled WGS sequence"/>
</dbReference>
<sequence>MAGWTVAMKAFYLLSFVIPRVIMRTRFNSLDEVVGRCDFGKEIRERKDEGESNVWLVERLWLGSDNELRVGLFEGYELVFHWGGYAFRYKVYMRAW</sequence>
<evidence type="ECO:0000313" key="2">
    <source>
        <dbReference type="EMBL" id="CAK7328109.1"/>
    </source>
</evidence>
<dbReference type="EMBL" id="CAWUPB010000893">
    <property type="protein sequence ID" value="CAK7328109.1"/>
    <property type="molecule type" value="Genomic_DNA"/>
</dbReference>
<gene>
    <name evidence="2" type="ORF">DCAF_LOCUS5829</name>
</gene>
<dbReference type="AlphaFoldDB" id="A0AAV1R5M4"/>
<accession>A0AAV1R5M4</accession>
<protein>
    <submittedName>
        <fullName evidence="2">Uncharacterized protein</fullName>
    </submittedName>
</protein>
<keyword evidence="1" id="KW-0732">Signal</keyword>
<comment type="caution">
    <text evidence="2">The sequence shown here is derived from an EMBL/GenBank/DDBJ whole genome shotgun (WGS) entry which is preliminary data.</text>
</comment>
<keyword evidence="3" id="KW-1185">Reference proteome</keyword>